<gene>
    <name evidence="15" type="ORF">DEBURN_LOCUS2477</name>
</gene>
<keyword evidence="6 12" id="KW-0418">Kinase</keyword>
<dbReference type="EC" id="2.7.1.-" evidence="12"/>
<dbReference type="Gene3D" id="3.30.420.40">
    <property type="match status" value="1"/>
</dbReference>
<dbReference type="GO" id="GO:0006006">
    <property type="term" value="P:glucose metabolic process"/>
    <property type="evidence" value="ECO:0007669"/>
    <property type="project" value="TreeGrafter"/>
</dbReference>
<comment type="similarity">
    <text evidence="3 12">Belongs to the hexokinase family.</text>
</comment>
<evidence type="ECO:0000256" key="6">
    <source>
        <dbReference type="ARBA" id="ARBA00022777"/>
    </source>
</evidence>
<dbReference type="GO" id="GO:0006096">
    <property type="term" value="P:glycolytic process"/>
    <property type="evidence" value="ECO:0007669"/>
    <property type="project" value="UniProtKB-KW"/>
</dbReference>
<keyword evidence="16" id="KW-1185">Reference proteome</keyword>
<dbReference type="InterPro" id="IPR022673">
    <property type="entry name" value="Hexokinase_C"/>
</dbReference>
<dbReference type="PANTHER" id="PTHR19443">
    <property type="entry name" value="HEXOKINASE"/>
    <property type="match status" value="1"/>
</dbReference>
<accession>A0A9N8YZ18</accession>
<dbReference type="AlphaFoldDB" id="A0A9N8YZ18"/>
<comment type="catalytic activity">
    <reaction evidence="11">
        <text>D-glucose + ATP = D-glucose 6-phosphate + ADP + H(+)</text>
        <dbReference type="Rhea" id="RHEA:17825"/>
        <dbReference type="ChEBI" id="CHEBI:4167"/>
        <dbReference type="ChEBI" id="CHEBI:15378"/>
        <dbReference type="ChEBI" id="CHEBI:30616"/>
        <dbReference type="ChEBI" id="CHEBI:61548"/>
        <dbReference type="ChEBI" id="CHEBI:456216"/>
        <dbReference type="EC" id="2.7.1.1"/>
    </reaction>
    <physiologicalReaction direction="left-to-right" evidence="11">
        <dbReference type="Rhea" id="RHEA:17826"/>
    </physiologicalReaction>
</comment>
<keyword evidence="4 12" id="KW-0808">Transferase</keyword>
<reference evidence="15" key="1">
    <citation type="submission" date="2021-06" db="EMBL/GenBank/DDBJ databases">
        <authorList>
            <person name="Kallberg Y."/>
            <person name="Tangrot J."/>
            <person name="Rosling A."/>
        </authorList>
    </citation>
    <scope>NUCLEOTIDE SEQUENCE</scope>
    <source>
        <strain evidence="15">AZ414A</strain>
    </source>
</reference>
<dbReference type="OrthoDB" id="419537at2759"/>
<keyword evidence="5 12" id="KW-0547">Nucleotide-binding</keyword>
<proteinExistence type="inferred from homology"/>
<dbReference type="FunFam" id="3.40.367.20:FF:000020">
    <property type="entry name" value="Hexokinase-1"/>
    <property type="match status" value="1"/>
</dbReference>
<evidence type="ECO:0000256" key="5">
    <source>
        <dbReference type="ARBA" id="ARBA00022741"/>
    </source>
</evidence>
<keyword evidence="7 12" id="KW-0067">ATP-binding</keyword>
<dbReference type="Pfam" id="PF00349">
    <property type="entry name" value="Hexokinase_1"/>
    <property type="match status" value="1"/>
</dbReference>
<evidence type="ECO:0000256" key="11">
    <source>
        <dbReference type="ARBA" id="ARBA00048160"/>
    </source>
</evidence>
<dbReference type="EMBL" id="CAJVPK010000136">
    <property type="protein sequence ID" value="CAG8457158.1"/>
    <property type="molecule type" value="Genomic_DNA"/>
</dbReference>
<evidence type="ECO:0000256" key="3">
    <source>
        <dbReference type="ARBA" id="ARBA00009225"/>
    </source>
</evidence>
<dbReference type="GO" id="GO:0005524">
    <property type="term" value="F:ATP binding"/>
    <property type="evidence" value="ECO:0007669"/>
    <property type="project" value="UniProtKB-UniRule"/>
</dbReference>
<evidence type="ECO:0000256" key="10">
    <source>
        <dbReference type="ARBA" id="ARBA00047905"/>
    </source>
</evidence>
<organism evidence="15 16">
    <name type="scientific">Diversispora eburnea</name>
    <dbReference type="NCBI Taxonomy" id="1213867"/>
    <lineage>
        <taxon>Eukaryota</taxon>
        <taxon>Fungi</taxon>
        <taxon>Fungi incertae sedis</taxon>
        <taxon>Mucoromycota</taxon>
        <taxon>Glomeromycotina</taxon>
        <taxon>Glomeromycetes</taxon>
        <taxon>Diversisporales</taxon>
        <taxon>Diversisporaceae</taxon>
        <taxon>Diversispora</taxon>
    </lineage>
</organism>
<feature type="domain" description="Hexokinase C-terminal" evidence="14">
    <location>
        <begin position="182"/>
        <end position="417"/>
    </location>
</feature>
<evidence type="ECO:0000259" key="13">
    <source>
        <dbReference type="Pfam" id="PF00349"/>
    </source>
</evidence>
<dbReference type="PROSITE" id="PS51748">
    <property type="entry name" value="HEXOKINASE_2"/>
    <property type="match status" value="1"/>
</dbReference>
<evidence type="ECO:0000256" key="8">
    <source>
        <dbReference type="ARBA" id="ARBA00023152"/>
    </source>
</evidence>
<dbReference type="PANTHER" id="PTHR19443:SF30">
    <property type="entry name" value="GLUCOKINASE-1-RELATED"/>
    <property type="match status" value="1"/>
</dbReference>
<dbReference type="GO" id="GO:0005739">
    <property type="term" value="C:mitochondrion"/>
    <property type="evidence" value="ECO:0007669"/>
    <property type="project" value="TreeGrafter"/>
</dbReference>
<evidence type="ECO:0000313" key="15">
    <source>
        <dbReference type="EMBL" id="CAG8457158.1"/>
    </source>
</evidence>
<sequence length="424" mass="47085">MKQLKNGLEKDGQSLSMVPSFVTGVPTGNEIGTYLTLDLGGTNLRVCKVILEGGRKIGNIKGQLYEVSEDLKTGDVTILFDFIADCVKDLLLKEWGNNIQENDKIDLGFTFSFPVIQTAIDKGILLKWTKGFTCTGAVGNDIISILQKSLDRKSLPVKVTALINDTVGIALAHAYYHSEVVLGAILGTGTNGAYFEQLENIKKLNHNFNPLDKMIINIEWGAFDSEKVILPITQYDNKLDKESNNPNSQIFEKLISGMYLGEITRNIMLYLIDRSLLFNGLSSENFNKHYIFETKYMSIIESDNTETLENTKQILENLFHISTTSLTDRQIVKRICQLVGIRASRLSSLALASIISYCKMEKSKCCVGIDGSLFEKYPNFSVRMHNTLKEFFGENADKIGLHYTSNGSSIGAALAALLANQSKL</sequence>
<dbReference type="GO" id="GO:0008865">
    <property type="term" value="F:fructokinase activity"/>
    <property type="evidence" value="ECO:0007669"/>
    <property type="project" value="TreeGrafter"/>
</dbReference>
<dbReference type="GO" id="GO:0001678">
    <property type="term" value="P:intracellular glucose homeostasis"/>
    <property type="evidence" value="ECO:0007669"/>
    <property type="project" value="InterPro"/>
</dbReference>
<dbReference type="Pfam" id="PF03727">
    <property type="entry name" value="Hexokinase_2"/>
    <property type="match status" value="1"/>
</dbReference>
<comment type="pathway">
    <text evidence="1">Carbohydrate degradation; glycolysis; D-glyceraldehyde 3-phosphate and glycerone phosphate from D-glucose: step 1/4.</text>
</comment>
<dbReference type="InterPro" id="IPR019807">
    <property type="entry name" value="Hexokinase_BS"/>
</dbReference>
<dbReference type="PRINTS" id="PR00475">
    <property type="entry name" value="HEXOKINASE"/>
</dbReference>
<dbReference type="GO" id="GO:0005536">
    <property type="term" value="F:D-glucose binding"/>
    <property type="evidence" value="ECO:0007669"/>
    <property type="project" value="InterPro"/>
</dbReference>
<dbReference type="InterPro" id="IPR022672">
    <property type="entry name" value="Hexokinase_N"/>
</dbReference>
<dbReference type="InterPro" id="IPR043129">
    <property type="entry name" value="ATPase_NBD"/>
</dbReference>
<comment type="caution">
    <text evidence="15">The sequence shown here is derived from an EMBL/GenBank/DDBJ whole genome shotgun (WGS) entry which is preliminary data.</text>
</comment>
<dbReference type="SUPFAM" id="SSF53067">
    <property type="entry name" value="Actin-like ATPase domain"/>
    <property type="match status" value="2"/>
</dbReference>
<evidence type="ECO:0000259" key="14">
    <source>
        <dbReference type="Pfam" id="PF03727"/>
    </source>
</evidence>
<dbReference type="CDD" id="cd24018">
    <property type="entry name" value="ASKHA_NBD_HK_fungi"/>
    <property type="match status" value="1"/>
</dbReference>
<comment type="pathway">
    <text evidence="2">Carbohydrate metabolism; hexose metabolism.</text>
</comment>
<comment type="catalytic activity">
    <reaction evidence="10">
        <text>D-fructose + ATP = D-fructose 6-phosphate + ADP + H(+)</text>
        <dbReference type="Rhea" id="RHEA:16125"/>
        <dbReference type="ChEBI" id="CHEBI:15378"/>
        <dbReference type="ChEBI" id="CHEBI:30616"/>
        <dbReference type="ChEBI" id="CHEBI:37721"/>
        <dbReference type="ChEBI" id="CHEBI:61527"/>
        <dbReference type="ChEBI" id="CHEBI:456216"/>
        <dbReference type="EC" id="2.7.1.1"/>
    </reaction>
    <physiologicalReaction direction="left-to-right" evidence="10">
        <dbReference type="Rhea" id="RHEA:16126"/>
    </physiologicalReaction>
</comment>
<evidence type="ECO:0000256" key="2">
    <source>
        <dbReference type="ARBA" id="ARBA00005028"/>
    </source>
</evidence>
<dbReference type="InterPro" id="IPR001312">
    <property type="entry name" value="Hexokinase"/>
</dbReference>
<dbReference type="GO" id="GO:0005829">
    <property type="term" value="C:cytosol"/>
    <property type="evidence" value="ECO:0007669"/>
    <property type="project" value="TreeGrafter"/>
</dbReference>
<dbReference type="FunFam" id="3.30.420.40:FF:000805">
    <property type="entry name" value="Hexokinase-2"/>
    <property type="match status" value="1"/>
</dbReference>
<evidence type="ECO:0000256" key="9">
    <source>
        <dbReference type="ARBA" id="ARBA00044613"/>
    </source>
</evidence>
<evidence type="ECO:0000256" key="1">
    <source>
        <dbReference type="ARBA" id="ARBA00004888"/>
    </source>
</evidence>
<feature type="domain" description="Hexokinase N-terminal" evidence="13">
    <location>
        <begin position="2"/>
        <end position="175"/>
    </location>
</feature>
<dbReference type="Proteomes" id="UP000789706">
    <property type="component" value="Unassembled WGS sequence"/>
</dbReference>
<protein>
    <recommendedName>
        <fullName evidence="12">Phosphotransferase</fullName>
        <ecNumber evidence="12">2.7.1.-</ecNumber>
    </recommendedName>
</protein>
<dbReference type="GO" id="GO:0004340">
    <property type="term" value="F:glucokinase activity"/>
    <property type="evidence" value="ECO:0007669"/>
    <property type="project" value="TreeGrafter"/>
</dbReference>
<evidence type="ECO:0000313" key="16">
    <source>
        <dbReference type="Proteomes" id="UP000789706"/>
    </source>
</evidence>
<comment type="catalytic activity">
    <reaction evidence="9">
        <text>a D-hexose + ATP = a D-hexose 6-phosphate + ADP + H(+)</text>
        <dbReference type="Rhea" id="RHEA:22740"/>
        <dbReference type="ChEBI" id="CHEBI:4194"/>
        <dbReference type="ChEBI" id="CHEBI:15378"/>
        <dbReference type="ChEBI" id="CHEBI:30616"/>
        <dbReference type="ChEBI" id="CHEBI:229467"/>
        <dbReference type="ChEBI" id="CHEBI:456216"/>
        <dbReference type="EC" id="2.7.1.1"/>
    </reaction>
    <physiologicalReaction direction="left-to-right" evidence="9">
        <dbReference type="Rhea" id="RHEA:22741"/>
    </physiologicalReaction>
</comment>
<name>A0A9N8YZ18_9GLOM</name>
<evidence type="ECO:0000256" key="4">
    <source>
        <dbReference type="ARBA" id="ARBA00022679"/>
    </source>
</evidence>
<dbReference type="Gene3D" id="3.40.367.20">
    <property type="match status" value="1"/>
</dbReference>
<keyword evidence="8 12" id="KW-0324">Glycolysis</keyword>
<dbReference type="PROSITE" id="PS00378">
    <property type="entry name" value="HEXOKINASE_1"/>
    <property type="match status" value="1"/>
</dbReference>
<evidence type="ECO:0000256" key="12">
    <source>
        <dbReference type="RuleBase" id="RU362007"/>
    </source>
</evidence>
<evidence type="ECO:0000256" key="7">
    <source>
        <dbReference type="ARBA" id="ARBA00022840"/>
    </source>
</evidence>